<dbReference type="Pfam" id="PF08264">
    <property type="entry name" value="Anticodon_1"/>
    <property type="match status" value="1"/>
</dbReference>
<evidence type="ECO:0000256" key="14">
    <source>
        <dbReference type="RuleBase" id="RU363035"/>
    </source>
</evidence>
<dbReference type="Proteomes" id="UP000007485">
    <property type="component" value="Chromosome"/>
</dbReference>
<keyword evidence="8 14" id="KW-0030">Aminoacyl-tRNA synthetase</keyword>
<dbReference type="Gene3D" id="1.10.730.10">
    <property type="entry name" value="Isoleucyl-tRNA Synthetase, Domain 1"/>
    <property type="match status" value="1"/>
</dbReference>
<dbReference type="PRINTS" id="PR00986">
    <property type="entry name" value="TRNASYNTHVAL"/>
</dbReference>
<dbReference type="InterPro" id="IPR013155">
    <property type="entry name" value="M/V/L/I-tRNA-synth_anticd-bd"/>
</dbReference>
<gene>
    <name evidence="17" type="ordered locus">VMUT_0935</name>
</gene>
<evidence type="ECO:0000256" key="9">
    <source>
        <dbReference type="ARBA" id="ARBA00024407"/>
    </source>
</evidence>
<dbReference type="SUPFAM" id="SSF50677">
    <property type="entry name" value="ValRS/IleRS/LeuRS editing domain"/>
    <property type="match status" value="1"/>
</dbReference>
<evidence type="ECO:0000256" key="2">
    <source>
        <dbReference type="ARBA" id="ARBA00013169"/>
    </source>
</evidence>
<dbReference type="FunFam" id="3.40.50.620:FF:000192">
    <property type="entry name" value="Valine--tRNA ligase"/>
    <property type="match status" value="1"/>
</dbReference>
<dbReference type="PROSITE" id="PS00178">
    <property type="entry name" value="AA_TRNA_LIGASE_I"/>
    <property type="match status" value="1"/>
</dbReference>
<dbReference type="GO" id="GO:0005829">
    <property type="term" value="C:cytosol"/>
    <property type="evidence" value="ECO:0007669"/>
    <property type="project" value="TreeGrafter"/>
</dbReference>
<dbReference type="GO" id="GO:0005524">
    <property type="term" value="F:ATP binding"/>
    <property type="evidence" value="ECO:0007669"/>
    <property type="project" value="UniProtKB-KW"/>
</dbReference>
<dbReference type="InterPro" id="IPR009080">
    <property type="entry name" value="tRNAsynth_Ia_anticodon-bd"/>
</dbReference>
<evidence type="ECO:0000256" key="12">
    <source>
        <dbReference type="ARBA" id="ARBA00061452"/>
    </source>
</evidence>
<dbReference type="SUPFAM" id="SSF47323">
    <property type="entry name" value="Anticodon-binding domain of a subclass of class I aminoacyl-tRNA synthetases"/>
    <property type="match status" value="1"/>
</dbReference>
<dbReference type="InterPro" id="IPR009008">
    <property type="entry name" value="Val/Leu/Ile-tRNA-synth_edit"/>
</dbReference>
<comment type="catalytic activity">
    <reaction evidence="10">
        <text>tRNA(Val) + L-valine + ATP = L-valyl-tRNA(Val) + AMP + diphosphate</text>
        <dbReference type="Rhea" id="RHEA:10704"/>
        <dbReference type="Rhea" id="RHEA-COMP:9672"/>
        <dbReference type="Rhea" id="RHEA-COMP:9708"/>
        <dbReference type="ChEBI" id="CHEBI:30616"/>
        <dbReference type="ChEBI" id="CHEBI:33019"/>
        <dbReference type="ChEBI" id="CHEBI:57762"/>
        <dbReference type="ChEBI" id="CHEBI:78442"/>
        <dbReference type="ChEBI" id="CHEBI:78537"/>
        <dbReference type="ChEBI" id="CHEBI:456215"/>
        <dbReference type="EC" id="6.1.1.9"/>
    </reaction>
</comment>
<dbReference type="AlphaFoldDB" id="F0QXA6"/>
<keyword evidence="7 14" id="KW-0648">Protein biosynthesis</keyword>
<dbReference type="InterPro" id="IPR002303">
    <property type="entry name" value="Valyl-tRNA_ligase"/>
</dbReference>
<dbReference type="SUPFAM" id="SSF52374">
    <property type="entry name" value="Nucleotidylyl transferase"/>
    <property type="match status" value="1"/>
</dbReference>
<keyword evidence="18" id="KW-1185">Reference proteome</keyword>
<dbReference type="Pfam" id="PF00133">
    <property type="entry name" value="tRNA-synt_1"/>
    <property type="match status" value="1"/>
</dbReference>
<proteinExistence type="inferred from homology"/>
<dbReference type="KEGG" id="vmo:VMUT_0935"/>
<accession>F0QXA6</accession>
<evidence type="ECO:0000256" key="6">
    <source>
        <dbReference type="ARBA" id="ARBA00022840"/>
    </source>
</evidence>
<comment type="function">
    <text evidence="11">Catalyzes the attachment of valine to tRNA(Val). As ValRS can inadvertently accommodate and process structurally similar amino acids such as threonine, to avoid such errors, it has a 'posttransfer' editing activity that hydrolyzes mischarged Thr-tRNA(Val) in a tRNA-dependent manner.</text>
</comment>
<keyword evidence="4 14" id="KW-0436">Ligase</keyword>
<evidence type="ECO:0000256" key="8">
    <source>
        <dbReference type="ARBA" id="ARBA00023146"/>
    </source>
</evidence>
<evidence type="ECO:0000256" key="7">
    <source>
        <dbReference type="ARBA" id="ARBA00022917"/>
    </source>
</evidence>
<evidence type="ECO:0000256" key="10">
    <source>
        <dbReference type="ARBA" id="ARBA00047552"/>
    </source>
</evidence>
<comment type="similarity">
    <text evidence="12">Belongs to the class-I aminoacyl-tRNA synthetase family. ValS type 2 subfamily.</text>
</comment>
<keyword evidence="5 14" id="KW-0547">Nucleotide-binding</keyword>
<dbReference type="PANTHER" id="PTHR11946">
    <property type="entry name" value="VALYL-TRNA SYNTHETASES"/>
    <property type="match status" value="1"/>
</dbReference>
<dbReference type="PANTHER" id="PTHR11946:SF93">
    <property type="entry name" value="VALINE--TRNA LIGASE, CHLOROPLASTIC_MITOCHONDRIAL 2"/>
    <property type="match status" value="1"/>
</dbReference>
<sequence length="892" mass="103629">MPGLSAVNLTRNSPSTLSLPSNAIAKSLYNASTSNPQKPWLKNLFAYVIRGGISTGIHVLLRNMNELSFKGALMLCIGTFIGMEFKPRLQEKRWDISKEIDLIKEWEEEGLFNIKIDEKKPTLVIDTPPPYPSGRPHIGGIAHYAQIDMIARFFRMRGYNVIFPFYADRNGLPVEVQVERTYGINMYEVPRERFLELCKRFLDEYEGEFVTIFRRWGGSFNYWRNGTDSEEYRRVTQETFINLWNKGLIYETSRPTLWCPRCRTALAEAEVEYKDEDTYLNYVKFRVRETSEDIIIATTRPELLPATVAVAFNPSDDRYKRLEGLHAIVPPLNQEVPIVSHPSVKPDFGTGLEMISTFGDTRDLMVVNELKLPMKIVVNPDGTLNELAGKYKGLNVRDAREIIIKDLQAVGLLVKREPLRHTVPICWRCKTPIEIIVTKEYFLKQLPFKDELIKLVKNEMVIKPPEYAQTLIDWIKSLEFDWPISRRRYYGTEIPIWYCIDEEGNAKPIVPKPGKYYRPWRDEPPPEVKEQCPSGKLVGEDRVLDTWFDSSISWIYATGYTKPEIRAFEKVYPHSILRPQGYDIIRTWLYYSVVRAYLLYGKPPFKYVRISGMGLDERGEAMHKSKGNIIDPIPPVEKYGADATRFWAAASAKLGSDYRYSEQLIRTGHDFAIKLWNIARFVSSFPEVNDDYELTSLDLMILAKLNDVIKTSLNAYSEFDVYVPANILYDFMWHVFADHYLEAVKSRAYNRDGLFTEKQQRGAWYTLYRVLKTVLKLLAPIMPFVTDQIWRSLYGGSIHRQLIDDPDPRFDNEEYLKMLEPFMEFNRAIWTYKNKAGLSLNESINGIVYAPEVLKSLEFELKVMHKIREIRFGKPEGNYEVLNDSLPVYLIK</sequence>
<evidence type="ECO:0000256" key="13">
    <source>
        <dbReference type="NCBIfam" id="TIGR00422"/>
    </source>
</evidence>
<name>F0QXA6_VULM7</name>
<reference evidence="17 18" key="1">
    <citation type="journal article" date="2011" name="J. Bacteriol.">
        <title>Complete genome sequence of 'Vulcanisaeta moutnovskia' strain 768-28, a novel member of the hyperthermophilic crenarchaeal genus vulcanisaeta.</title>
        <authorList>
            <person name="Gumerov V.M."/>
            <person name="Mardanov A.V."/>
            <person name="Beletsky A.V."/>
            <person name="Prokofeva M.I."/>
            <person name="Bonch-Osmolovskaya E.A."/>
            <person name="Ravin N.V."/>
            <person name="Skryabin K.G."/>
        </authorList>
    </citation>
    <scope>NUCLEOTIDE SEQUENCE [LARGE SCALE GENOMIC DNA]</scope>
    <source>
        <strain evidence="17 18">768-28</strain>
    </source>
</reference>
<keyword evidence="6 14" id="KW-0067">ATP-binding</keyword>
<dbReference type="STRING" id="985053.VMUT_0935"/>
<evidence type="ECO:0000256" key="3">
    <source>
        <dbReference type="ARBA" id="ARBA00022490"/>
    </source>
</evidence>
<dbReference type="eggNOG" id="arCOG00808">
    <property type="taxonomic scope" value="Archaea"/>
</dbReference>
<evidence type="ECO:0000313" key="18">
    <source>
        <dbReference type="Proteomes" id="UP000007485"/>
    </source>
</evidence>
<organism evidence="17 18">
    <name type="scientific">Vulcanisaeta moutnovskia (strain 768-28)</name>
    <dbReference type="NCBI Taxonomy" id="985053"/>
    <lineage>
        <taxon>Archaea</taxon>
        <taxon>Thermoproteota</taxon>
        <taxon>Thermoprotei</taxon>
        <taxon>Thermoproteales</taxon>
        <taxon>Thermoproteaceae</taxon>
        <taxon>Vulcanisaeta</taxon>
    </lineage>
</organism>
<comment type="subcellular location">
    <subcellularLocation>
        <location evidence="1">Cytoplasm</location>
    </subcellularLocation>
</comment>
<dbReference type="InterPro" id="IPR014729">
    <property type="entry name" value="Rossmann-like_a/b/a_fold"/>
</dbReference>
<dbReference type="HOGENOM" id="CLU_001493_0_2_2"/>
<dbReference type="NCBIfam" id="TIGR00422">
    <property type="entry name" value="valS"/>
    <property type="match status" value="1"/>
</dbReference>
<keyword evidence="3" id="KW-0963">Cytoplasm</keyword>
<evidence type="ECO:0000313" key="17">
    <source>
        <dbReference type="EMBL" id="ADY01145.1"/>
    </source>
</evidence>
<dbReference type="GO" id="GO:0004832">
    <property type="term" value="F:valine-tRNA ligase activity"/>
    <property type="evidence" value="ECO:0007669"/>
    <property type="project" value="UniProtKB-UniRule"/>
</dbReference>
<evidence type="ECO:0000256" key="4">
    <source>
        <dbReference type="ARBA" id="ARBA00022598"/>
    </source>
</evidence>
<dbReference type="GO" id="GO:0006438">
    <property type="term" value="P:valyl-tRNA aminoacylation"/>
    <property type="evidence" value="ECO:0007669"/>
    <property type="project" value="UniProtKB-UniRule"/>
</dbReference>
<feature type="domain" description="Methionyl/Valyl/Leucyl/Isoleucyl-tRNA synthetase anticodon-binding" evidence="16">
    <location>
        <begin position="699"/>
        <end position="843"/>
    </location>
</feature>
<dbReference type="GO" id="GO:0002161">
    <property type="term" value="F:aminoacyl-tRNA deacylase activity"/>
    <property type="evidence" value="ECO:0007669"/>
    <property type="project" value="InterPro"/>
</dbReference>
<evidence type="ECO:0000256" key="11">
    <source>
        <dbReference type="ARBA" id="ARBA00055630"/>
    </source>
</evidence>
<dbReference type="CDD" id="cd07962">
    <property type="entry name" value="Anticodon_Ia_Val"/>
    <property type="match status" value="1"/>
</dbReference>
<dbReference type="InterPro" id="IPR002300">
    <property type="entry name" value="aa-tRNA-synth_Ia"/>
</dbReference>
<dbReference type="NCBIfam" id="NF009687">
    <property type="entry name" value="PRK13208.1"/>
    <property type="match status" value="1"/>
</dbReference>
<dbReference type="InterPro" id="IPR001412">
    <property type="entry name" value="aa-tRNA-synth_I_CS"/>
</dbReference>
<evidence type="ECO:0000259" key="15">
    <source>
        <dbReference type="Pfam" id="PF00133"/>
    </source>
</evidence>
<dbReference type="Gene3D" id="3.40.50.620">
    <property type="entry name" value="HUPs"/>
    <property type="match status" value="2"/>
</dbReference>
<feature type="domain" description="Aminoacyl-tRNA synthetase class Ia" evidence="15">
    <location>
        <begin position="102"/>
        <end position="659"/>
    </location>
</feature>
<evidence type="ECO:0000259" key="16">
    <source>
        <dbReference type="Pfam" id="PF08264"/>
    </source>
</evidence>
<dbReference type="EC" id="6.1.1.9" evidence="2 13"/>
<evidence type="ECO:0000256" key="1">
    <source>
        <dbReference type="ARBA" id="ARBA00004496"/>
    </source>
</evidence>
<evidence type="ECO:0000256" key="5">
    <source>
        <dbReference type="ARBA" id="ARBA00022741"/>
    </source>
</evidence>
<dbReference type="InterPro" id="IPR033705">
    <property type="entry name" value="Anticodon_Ia_Val"/>
</dbReference>
<protein>
    <recommendedName>
        <fullName evidence="9 13">Valine--tRNA ligase</fullName>
        <ecNumber evidence="2 13">6.1.1.9</ecNumber>
    </recommendedName>
</protein>
<dbReference type="EMBL" id="CP002529">
    <property type="protein sequence ID" value="ADY01145.1"/>
    <property type="molecule type" value="Genomic_DNA"/>
</dbReference>